<sequence length="690" mass="76062">MKKILFAGLSVTCCNFTFTADAETAISENIERINVIGSQQATVAQLSLDDMVSSEVDFRDAMKKLPGVHTNNNGPVTAVTQYRGLFGDRVPLLFAGSPLAGAGPNAMDSPLSHVFAMPGTSISLHRGIAPVSHGAETLTSNIRVNVFDDAAFTSESEWFSKLSAGFGEQGNARNTSLMGGYANADTYLHGFIADQQQDDVEDGENGRIPNSFFDRQAFGLNTGWRTNKHQFNGHYQVVDTGESGTAALAMDIIYIDSRSYRLQYQYEPSLHSQLTLSASGNSNQHGMNNFSFRSRMDPMARLNTVDSLSRGYNAQWLQHLDGSVLTAGANWHSQSHNSVITNPKLNNLTINNFNNIERTLASGYLQWDTNVSDITYSGGMRYTRVEMSAGNVSNSMAMMNPMVATLVNRFNDADRNKDFDFVDLTLHATSPLSDNWSWQIGMAQKNRAPSYTEMFVWLPLGISAGRADGRNYLGNLDLQHETASQIDLSVTYANDKLTIAPRLFYQQVADFIVGDPSTDMPANRISNMMTGNIPLQWQNVDATLYGADLEALASINKHWSVQMIASYVKAERDDSNTPLYRIAPATLITTLQWETGQWQLALESELAARQSSVSEQQNEQRSAGYGVFNAHFTYNINKNLAIKGIVSNLFDKQYQPHLGGINRVAGEALPVGEKLFAQGRDINLTIALQF</sequence>
<gene>
    <name evidence="9" type="ORF">DRW07_01080</name>
</gene>
<dbReference type="Proteomes" id="UP000275281">
    <property type="component" value="Unassembled WGS sequence"/>
</dbReference>
<dbReference type="InterPro" id="IPR036942">
    <property type="entry name" value="Beta-barrel_TonB_sf"/>
</dbReference>
<evidence type="ECO:0000256" key="7">
    <source>
        <dbReference type="ARBA" id="ARBA00023237"/>
    </source>
</evidence>
<dbReference type="GO" id="GO:0015344">
    <property type="term" value="F:siderophore uptake transmembrane transporter activity"/>
    <property type="evidence" value="ECO:0007669"/>
    <property type="project" value="TreeGrafter"/>
</dbReference>
<dbReference type="InterPro" id="IPR010917">
    <property type="entry name" value="TonB_rcpt_CS"/>
</dbReference>
<keyword evidence="6" id="KW-0472">Membrane</keyword>
<dbReference type="SUPFAM" id="SSF56935">
    <property type="entry name" value="Porins"/>
    <property type="match status" value="1"/>
</dbReference>
<keyword evidence="9" id="KW-0675">Receptor</keyword>
<protein>
    <submittedName>
        <fullName evidence="9">TonB-dependent receptor</fullName>
    </submittedName>
</protein>
<comment type="subcellular location">
    <subcellularLocation>
        <location evidence="1">Cell outer membrane</location>
        <topology evidence="1">Multi-pass membrane protein</topology>
    </subcellularLocation>
</comment>
<feature type="domain" description="TonB-dependent receptor-like beta-barrel" evidence="8">
    <location>
        <begin position="216"/>
        <end position="649"/>
    </location>
</feature>
<evidence type="ECO:0000256" key="4">
    <source>
        <dbReference type="ARBA" id="ARBA00022692"/>
    </source>
</evidence>
<proteinExistence type="predicted"/>
<evidence type="ECO:0000256" key="6">
    <source>
        <dbReference type="ARBA" id="ARBA00023136"/>
    </source>
</evidence>
<evidence type="ECO:0000256" key="2">
    <source>
        <dbReference type="ARBA" id="ARBA00022448"/>
    </source>
</evidence>
<keyword evidence="3" id="KW-1134">Transmembrane beta strand</keyword>
<dbReference type="PANTHER" id="PTHR30069:SF49">
    <property type="entry name" value="OUTER MEMBRANE PROTEIN C"/>
    <property type="match status" value="1"/>
</dbReference>
<dbReference type="OrthoDB" id="5332150at2"/>
<name>A0A3N5ZDD2_9ALTE</name>
<dbReference type="GO" id="GO:0044718">
    <property type="term" value="P:siderophore transmembrane transport"/>
    <property type="evidence" value="ECO:0007669"/>
    <property type="project" value="TreeGrafter"/>
</dbReference>
<reference evidence="9 10" key="1">
    <citation type="submission" date="2018-11" db="EMBL/GenBank/DDBJ databases">
        <authorList>
            <person name="Ye M.-Q."/>
            <person name="Du Z.-J."/>
        </authorList>
    </citation>
    <scope>NUCLEOTIDE SEQUENCE [LARGE SCALE GENOMIC DNA]</scope>
    <source>
        <strain evidence="9 10">U0105</strain>
    </source>
</reference>
<dbReference type="AlphaFoldDB" id="A0A3N5ZDD2"/>
<dbReference type="EMBL" id="RPOK01000001">
    <property type="protein sequence ID" value="RPJ68038.1"/>
    <property type="molecule type" value="Genomic_DNA"/>
</dbReference>
<accession>A0A3N5ZDD2</accession>
<evidence type="ECO:0000256" key="3">
    <source>
        <dbReference type="ARBA" id="ARBA00022452"/>
    </source>
</evidence>
<keyword evidence="10" id="KW-1185">Reference proteome</keyword>
<dbReference type="PANTHER" id="PTHR30069">
    <property type="entry name" value="TONB-DEPENDENT OUTER MEMBRANE RECEPTOR"/>
    <property type="match status" value="1"/>
</dbReference>
<dbReference type="InterPro" id="IPR039426">
    <property type="entry name" value="TonB-dep_rcpt-like"/>
</dbReference>
<comment type="caution">
    <text evidence="9">The sequence shown here is derived from an EMBL/GenBank/DDBJ whole genome shotgun (WGS) entry which is preliminary data.</text>
</comment>
<keyword evidence="4" id="KW-0812">Transmembrane</keyword>
<keyword evidence="7" id="KW-0998">Cell outer membrane</keyword>
<evidence type="ECO:0000256" key="5">
    <source>
        <dbReference type="ARBA" id="ARBA00023077"/>
    </source>
</evidence>
<keyword evidence="5" id="KW-0798">TonB box</keyword>
<dbReference type="RefSeq" id="WP_124026040.1">
    <property type="nucleotide sequence ID" value="NZ_JBHRSN010000005.1"/>
</dbReference>
<dbReference type="GO" id="GO:0009279">
    <property type="term" value="C:cell outer membrane"/>
    <property type="evidence" value="ECO:0007669"/>
    <property type="project" value="UniProtKB-SubCell"/>
</dbReference>
<dbReference type="InterPro" id="IPR000531">
    <property type="entry name" value="Beta-barrel_TonB"/>
</dbReference>
<evidence type="ECO:0000256" key="1">
    <source>
        <dbReference type="ARBA" id="ARBA00004571"/>
    </source>
</evidence>
<dbReference type="Pfam" id="PF00593">
    <property type="entry name" value="TonB_dep_Rec_b-barrel"/>
    <property type="match status" value="1"/>
</dbReference>
<organism evidence="9 10">
    <name type="scientific">Alteromonas sediminis</name>
    <dbReference type="NCBI Taxonomy" id="2259342"/>
    <lineage>
        <taxon>Bacteria</taxon>
        <taxon>Pseudomonadati</taxon>
        <taxon>Pseudomonadota</taxon>
        <taxon>Gammaproteobacteria</taxon>
        <taxon>Alteromonadales</taxon>
        <taxon>Alteromonadaceae</taxon>
        <taxon>Alteromonas/Salinimonas group</taxon>
        <taxon>Alteromonas</taxon>
    </lineage>
</organism>
<keyword evidence="2" id="KW-0813">Transport</keyword>
<evidence type="ECO:0000259" key="8">
    <source>
        <dbReference type="Pfam" id="PF00593"/>
    </source>
</evidence>
<dbReference type="PROSITE" id="PS01156">
    <property type="entry name" value="TONB_DEPENDENT_REC_2"/>
    <property type="match status" value="1"/>
</dbReference>
<evidence type="ECO:0000313" key="9">
    <source>
        <dbReference type="EMBL" id="RPJ68038.1"/>
    </source>
</evidence>
<evidence type="ECO:0000313" key="10">
    <source>
        <dbReference type="Proteomes" id="UP000275281"/>
    </source>
</evidence>
<dbReference type="Gene3D" id="2.40.170.20">
    <property type="entry name" value="TonB-dependent receptor, beta-barrel domain"/>
    <property type="match status" value="1"/>
</dbReference>